<accession>A0A804JU03</accession>
<evidence type="ECO:0000256" key="4">
    <source>
        <dbReference type="ARBA" id="ARBA00023155"/>
    </source>
</evidence>
<dbReference type="PROSITE" id="PS50071">
    <property type="entry name" value="HOMEOBOX_2"/>
    <property type="match status" value="1"/>
</dbReference>
<dbReference type="Pfam" id="PF02183">
    <property type="entry name" value="HALZ"/>
    <property type="match status" value="1"/>
</dbReference>
<dbReference type="PROSITE" id="PS00027">
    <property type="entry name" value="HOMEOBOX_1"/>
    <property type="match status" value="1"/>
</dbReference>
<dbReference type="GO" id="GO:0000976">
    <property type="term" value="F:transcription cis-regulatory region binding"/>
    <property type="evidence" value="ECO:0007669"/>
    <property type="project" value="UniProtKB-ARBA"/>
</dbReference>
<evidence type="ECO:0000313" key="13">
    <source>
        <dbReference type="EMBL" id="CAG1856111.1"/>
    </source>
</evidence>
<keyword evidence="15" id="KW-1185">Reference proteome</keyword>
<dbReference type="GO" id="GO:0045893">
    <property type="term" value="P:positive regulation of DNA-templated transcription"/>
    <property type="evidence" value="ECO:0000318"/>
    <property type="project" value="GO_Central"/>
</dbReference>
<evidence type="ECO:0000256" key="9">
    <source>
        <dbReference type="RuleBase" id="RU000682"/>
    </source>
</evidence>
<evidence type="ECO:0000256" key="7">
    <source>
        <dbReference type="ARBA" id="ARBA00025748"/>
    </source>
</evidence>
<proteinExistence type="inferred from homology"/>
<keyword evidence="6 8" id="KW-0539">Nucleus</keyword>
<keyword evidence="5 10" id="KW-0804">Transcription</keyword>
<evidence type="ECO:0000256" key="1">
    <source>
        <dbReference type="ARBA" id="ARBA00004123"/>
    </source>
</evidence>
<comment type="function">
    <text evidence="10">Transcription factor.</text>
</comment>
<evidence type="ECO:0000256" key="3">
    <source>
        <dbReference type="ARBA" id="ARBA00023125"/>
    </source>
</evidence>
<dbReference type="PANTHER" id="PTHR24326:SF606">
    <property type="entry name" value="HOMEOBOX-LEUCINE ZIPPER PROTEIN ATHB-54"/>
    <property type="match status" value="1"/>
</dbReference>
<dbReference type="GO" id="GO:0000981">
    <property type="term" value="F:DNA-binding transcription factor activity, RNA polymerase II-specific"/>
    <property type="evidence" value="ECO:0007669"/>
    <property type="project" value="UniProtKB-UniRule"/>
</dbReference>
<evidence type="ECO:0000256" key="10">
    <source>
        <dbReference type="RuleBase" id="RU369038"/>
    </source>
</evidence>
<dbReference type="InterPro" id="IPR017970">
    <property type="entry name" value="Homeobox_CS"/>
</dbReference>
<name>A0A804JU03_MUSAM</name>
<dbReference type="PANTHER" id="PTHR24326">
    <property type="entry name" value="HOMEOBOX-LEUCINE ZIPPER PROTEIN"/>
    <property type="match status" value="1"/>
</dbReference>
<reference evidence="14" key="2">
    <citation type="submission" date="2021-05" db="UniProtKB">
        <authorList>
            <consortium name="EnsemblPlants"/>
        </authorList>
    </citation>
    <scope>IDENTIFICATION</scope>
    <source>
        <strain evidence="14">subsp. malaccensis</strain>
    </source>
</reference>
<dbReference type="OrthoDB" id="6159439at2759"/>
<dbReference type="FunFam" id="1.10.10.60:FF:000144">
    <property type="entry name" value="homeobox-leucine zipper protein ATHB-6-like"/>
    <property type="match status" value="1"/>
</dbReference>
<dbReference type="Gramene" id="Ma07_t09560.1">
    <property type="protein sequence ID" value="Ma07_p09560.1"/>
    <property type="gene ID" value="Ma07_g09560"/>
</dbReference>
<evidence type="ECO:0000256" key="8">
    <source>
        <dbReference type="PROSITE-ProRule" id="PRU00108"/>
    </source>
</evidence>
<dbReference type="EnsemblPlants" id="Ma07_t09560.2">
    <property type="protein sequence ID" value="Ma07_p09560.2"/>
    <property type="gene ID" value="Ma07_g09560"/>
</dbReference>
<sequence>MAGRWRDGSSSTAVLLQREATYKEYAGQLLAPGTPTGGSLGSWCLATLKDGYGSSPDRPLFRPIELEEIDDDESDELLHQPEKKRRLTAEQVQFLEKSFEFENKLEPERKLRIAKFLGLKPRQIAIWFQNRRARWKTKQLEKDYEALKSSYHNLKMDHGRLLKEKEELEIEVLSLKNKLLMKEKGCMEPFELNRYPNKLRNSNSNLDTGMKKVHGQTMPCKQEDINSANSTMLDSESAHCIDEGSYSMLMELTSPSNPFVHVRSDQSQIGEVKACSFSSLQDNSCGSEFHVTEQDLWLWP</sequence>
<dbReference type="CDD" id="cd00086">
    <property type="entry name" value="homeodomain"/>
    <property type="match status" value="1"/>
</dbReference>
<feature type="DNA-binding region" description="Homeobox" evidence="8">
    <location>
        <begin position="80"/>
        <end position="139"/>
    </location>
</feature>
<dbReference type="InterPro" id="IPR001356">
    <property type="entry name" value="HD"/>
</dbReference>
<keyword evidence="4 8" id="KW-0371">Homeobox</keyword>
<dbReference type="InterPro" id="IPR003106">
    <property type="entry name" value="Leu_zip_homeo"/>
</dbReference>
<dbReference type="InterPro" id="IPR045224">
    <property type="entry name" value="HDZip_class_I_plant"/>
</dbReference>
<dbReference type="GO" id="GO:0005634">
    <property type="term" value="C:nucleus"/>
    <property type="evidence" value="ECO:0000318"/>
    <property type="project" value="GO_Central"/>
</dbReference>
<protein>
    <recommendedName>
        <fullName evidence="10">Homeobox-leucine zipper protein</fullName>
    </recommendedName>
    <alternativeName>
        <fullName evidence="10">HD-ZIP protein</fullName>
    </alternativeName>
    <alternativeName>
        <fullName evidence="10">Homeodomain transcription factor</fullName>
    </alternativeName>
</protein>
<dbReference type="InterPro" id="IPR009057">
    <property type="entry name" value="Homeodomain-like_sf"/>
</dbReference>
<dbReference type="EnsemblPlants" id="Ma07_t09560.1">
    <property type="protein sequence ID" value="Ma07_p09560.1"/>
    <property type="gene ID" value="Ma07_g09560"/>
</dbReference>
<keyword evidence="2 10" id="KW-0805">Transcription regulation</keyword>
<comment type="subcellular location">
    <subcellularLocation>
        <location evidence="1 8 9">Nucleus</location>
    </subcellularLocation>
</comment>
<evidence type="ECO:0000256" key="11">
    <source>
        <dbReference type="SAM" id="Coils"/>
    </source>
</evidence>
<keyword evidence="11" id="KW-0175">Coiled coil</keyword>
<dbReference type="Gramene" id="Ma07_t09560.2">
    <property type="protein sequence ID" value="Ma07_p09560.2"/>
    <property type="gene ID" value="Ma07_g09560"/>
</dbReference>
<keyword evidence="3 8" id="KW-0238">DNA-binding</keyword>
<comment type="similarity">
    <text evidence="7 10">Belongs to the HD-ZIP homeobox family. Class I subfamily.</text>
</comment>
<reference evidence="13" key="1">
    <citation type="submission" date="2021-03" db="EMBL/GenBank/DDBJ databases">
        <authorList>
            <consortium name="Genoscope - CEA"/>
            <person name="William W."/>
        </authorList>
    </citation>
    <scope>NUCLEOTIDE SEQUENCE</scope>
    <source>
        <strain evidence="13">Doubled-haploid Pahang</strain>
    </source>
</reference>
<evidence type="ECO:0000256" key="5">
    <source>
        <dbReference type="ARBA" id="ARBA00023163"/>
    </source>
</evidence>
<dbReference type="AlphaFoldDB" id="A0A804JU03"/>
<evidence type="ECO:0000313" key="15">
    <source>
        <dbReference type="Proteomes" id="UP000012960"/>
    </source>
</evidence>
<dbReference type="Gene3D" id="1.10.10.60">
    <property type="entry name" value="Homeodomain-like"/>
    <property type="match status" value="1"/>
</dbReference>
<dbReference type="SUPFAM" id="SSF46689">
    <property type="entry name" value="Homeodomain-like"/>
    <property type="match status" value="1"/>
</dbReference>
<evidence type="ECO:0000313" key="14">
    <source>
        <dbReference type="EnsemblPlants" id="Ma07_p09560.1"/>
    </source>
</evidence>
<dbReference type="Pfam" id="PF00046">
    <property type="entry name" value="Homeodomain"/>
    <property type="match status" value="1"/>
</dbReference>
<dbReference type="GO" id="GO:0043565">
    <property type="term" value="F:sequence-specific DNA binding"/>
    <property type="evidence" value="ECO:0000318"/>
    <property type="project" value="GO_Central"/>
</dbReference>
<dbReference type="Proteomes" id="UP000012960">
    <property type="component" value="Unplaced"/>
</dbReference>
<evidence type="ECO:0000256" key="6">
    <source>
        <dbReference type="ARBA" id="ARBA00023242"/>
    </source>
</evidence>
<evidence type="ECO:0000256" key="2">
    <source>
        <dbReference type="ARBA" id="ARBA00023015"/>
    </source>
</evidence>
<feature type="coiled-coil region" evidence="11">
    <location>
        <begin position="137"/>
        <end position="183"/>
    </location>
</feature>
<organism evidence="14 15">
    <name type="scientific">Musa acuminata subsp. malaccensis</name>
    <name type="common">Wild banana</name>
    <name type="synonym">Musa malaccensis</name>
    <dbReference type="NCBI Taxonomy" id="214687"/>
    <lineage>
        <taxon>Eukaryota</taxon>
        <taxon>Viridiplantae</taxon>
        <taxon>Streptophyta</taxon>
        <taxon>Embryophyta</taxon>
        <taxon>Tracheophyta</taxon>
        <taxon>Spermatophyta</taxon>
        <taxon>Magnoliopsida</taxon>
        <taxon>Liliopsida</taxon>
        <taxon>Zingiberales</taxon>
        <taxon>Musaceae</taxon>
        <taxon>Musa</taxon>
    </lineage>
</organism>
<dbReference type="SMART" id="SM00389">
    <property type="entry name" value="HOX"/>
    <property type="match status" value="1"/>
</dbReference>
<gene>
    <name evidence="13" type="ORF">GSMUA_45270.1</name>
</gene>
<feature type="domain" description="Homeobox" evidence="12">
    <location>
        <begin position="78"/>
        <end position="138"/>
    </location>
</feature>
<evidence type="ECO:0000259" key="12">
    <source>
        <dbReference type="PROSITE" id="PS50071"/>
    </source>
</evidence>
<dbReference type="EMBL" id="HG996473">
    <property type="protein sequence ID" value="CAG1856111.1"/>
    <property type="molecule type" value="Genomic_DNA"/>
</dbReference>